<dbReference type="PANTHER" id="PTHR43968">
    <property type="match status" value="1"/>
</dbReference>
<proteinExistence type="predicted"/>
<dbReference type="KEGG" id="bmx:BMS_0738"/>
<dbReference type="InterPro" id="IPR004045">
    <property type="entry name" value="Glutathione_S-Trfase_N"/>
</dbReference>
<dbReference type="GO" id="GO:0005737">
    <property type="term" value="C:cytoplasm"/>
    <property type="evidence" value="ECO:0007669"/>
    <property type="project" value="TreeGrafter"/>
</dbReference>
<dbReference type="EMBL" id="FQ312005">
    <property type="protein sequence ID" value="CBW25642.1"/>
    <property type="molecule type" value="Genomic_DNA"/>
</dbReference>
<protein>
    <submittedName>
        <fullName evidence="2">Glutathione S transferase</fullName>
    </submittedName>
</protein>
<dbReference type="InterPro" id="IPR036282">
    <property type="entry name" value="Glutathione-S-Trfase_C_sf"/>
</dbReference>
<dbReference type="InterPro" id="IPR036249">
    <property type="entry name" value="Thioredoxin-like_sf"/>
</dbReference>
<sequence>MKTLELISFDLCPFVQRSIITLLKKDIKHKVTHIDLKDKPEWFLKISPLGKVPCLRVDDEIIFESAVINEFLDEITGGEFLPDDPLEKAKLRAWSEFCSALTITQYSAMTAKDKETYEKNILLLQTQLGRLEQSITGRSTFHHSGFSLTDTCILPVLQRTKFLDDHFHTDILRSYPKLNTLGLAHLEQPYVLGSVPNDFNQRLLNYLNKAEVYIVK</sequence>
<name>E1X5S5_HALMS</name>
<evidence type="ECO:0000313" key="3">
    <source>
        <dbReference type="Proteomes" id="UP000008963"/>
    </source>
</evidence>
<dbReference type="SFLD" id="SFLDS00019">
    <property type="entry name" value="Glutathione_Transferase_(cytos"/>
    <property type="match status" value="1"/>
</dbReference>
<dbReference type="SFLD" id="SFLDG00358">
    <property type="entry name" value="Main_(cytGST)"/>
    <property type="match status" value="1"/>
</dbReference>
<dbReference type="OrthoDB" id="9782992at2"/>
<dbReference type="Pfam" id="PF13409">
    <property type="entry name" value="GST_N_2"/>
    <property type="match status" value="1"/>
</dbReference>
<dbReference type="SUPFAM" id="SSF47616">
    <property type="entry name" value="GST C-terminal domain-like"/>
    <property type="match status" value="1"/>
</dbReference>
<evidence type="ECO:0000259" key="1">
    <source>
        <dbReference type="PROSITE" id="PS50404"/>
    </source>
</evidence>
<dbReference type="InterPro" id="IPR040079">
    <property type="entry name" value="Glutathione_S-Trfase"/>
</dbReference>
<dbReference type="GO" id="GO:0016740">
    <property type="term" value="F:transferase activity"/>
    <property type="evidence" value="ECO:0007669"/>
    <property type="project" value="UniProtKB-KW"/>
</dbReference>
<dbReference type="PATRIC" id="fig|862908.3.peg.710"/>
<organism evidence="2 3">
    <name type="scientific">Halobacteriovorax marinus (strain ATCC BAA-682 / DSM 15412 / SJ)</name>
    <name type="common">Bacteriovorax marinus</name>
    <dbReference type="NCBI Taxonomy" id="862908"/>
    <lineage>
        <taxon>Bacteria</taxon>
        <taxon>Pseudomonadati</taxon>
        <taxon>Bdellovibrionota</taxon>
        <taxon>Bacteriovoracia</taxon>
        <taxon>Bacteriovoracales</taxon>
        <taxon>Halobacteriovoraceae</taxon>
        <taxon>Halobacteriovorax</taxon>
    </lineage>
</organism>
<keyword evidence="2" id="KW-0808">Transferase</keyword>
<dbReference type="InterPro" id="IPR050983">
    <property type="entry name" value="GST_Omega/HSP26"/>
</dbReference>
<gene>
    <name evidence="2" type="ordered locus">BMS_0738</name>
</gene>
<dbReference type="Gene3D" id="3.40.30.10">
    <property type="entry name" value="Glutaredoxin"/>
    <property type="match status" value="1"/>
</dbReference>
<dbReference type="PANTHER" id="PTHR43968:SF6">
    <property type="entry name" value="GLUTATHIONE S-TRANSFERASE OMEGA"/>
    <property type="match status" value="1"/>
</dbReference>
<accession>E1X5S5</accession>
<feature type="domain" description="GST N-terminal" evidence="1">
    <location>
        <begin position="2"/>
        <end position="80"/>
    </location>
</feature>
<keyword evidence="3" id="KW-1185">Reference proteome</keyword>
<dbReference type="RefSeq" id="WP_014243428.1">
    <property type="nucleotide sequence ID" value="NC_016620.1"/>
</dbReference>
<dbReference type="Proteomes" id="UP000008963">
    <property type="component" value="Chromosome"/>
</dbReference>
<dbReference type="eggNOG" id="COG0625">
    <property type="taxonomic scope" value="Bacteria"/>
</dbReference>
<evidence type="ECO:0000313" key="2">
    <source>
        <dbReference type="EMBL" id="CBW25642.1"/>
    </source>
</evidence>
<dbReference type="HOGENOM" id="CLU_011226_9_3_7"/>
<dbReference type="SUPFAM" id="SSF52833">
    <property type="entry name" value="Thioredoxin-like"/>
    <property type="match status" value="1"/>
</dbReference>
<dbReference type="Gene3D" id="1.20.1050.10">
    <property type="match status" value="1"/>
</dbReference>
<dbReference type="PROSITE" id="PS50404">
    <property type="entry name" value="GST_NTER"/>
    <property type="match status" value="1"/>
</dbReference>
<dbReference type="STRING" id="862908.BMS_0738"/>
<dbReference type="AlphaFoldDB" id="E1X5S5"/>
<reference evidence="3" key="1">
    <citation type="journal article" date="2013" name="ISME J.">
        <title>A small predatory core genome in the divergent marine Bacteriovorax marinus SJ and the terrestrial Bdellovibrio bacteriovorus.</title>
        <authorList>
            <person name="Crossman L.C."/>
            <person name="Chen H."/>
            <person name="Cerdeno-Tarraga A.M."/>
            <person name="Brooks K."/>
            <person name="Quail M.A."/>
            <person name="Pineiro S.A."/>
            <person name="Hobley L."/>
            <person name="Sockett R.E."/>
            <person name="Bentley S.D."/>
            <person name="Parkhill J."/>
            <person name="Williams H.N."/>
            <person name="Stine O.C."/>
        </authorList>
    </citation>
    <scope>NUCLEOTIDE SEQUENCE [LARGE SCALE GENOMIC DNA]</scope>
    <source>
        <strain evidence="3">ATCC BAA-682 / DSM 15412 / SJ</strain>
    </source>
</reference>